<keyword evidence="5 6" id="KW-0472">Membrane</keyword>
<evidence type="ECO:0000256" key="3">
    <source>
        <dbReference type="ARBA" id="ARBA00022824"/>
    </source>
</evidence>
<comment type="caution">
    <text evidence="7">The sequence shown here is derived from an EMBL/GenBank/DDBJ whole genome shotgun (WGS) entry which is preliminary data.</text>
</comment>
<dbReference type="EMBL" id="CAJNOJ010000191">
    <property type="protein sequence ID" value="CAF1268500.1"/>
    <property type="molecule type" value="Genomic_DNA"/>
</dbReference>
<organism evidence="7 9">
    <name type="scientific">Adineta ricciae</name>
    <name type="common">Rotifer</name>
    <dbReference type="NCBI Taxonomy" id="249248"/>
    <lineage>
        <taxon>Eukaryota</taxon>
        <taxon>Metazoa</taxon>
        <taxon>Spiralia</taxon>
        <taxon>Gnathifera</taxon>
        <taxon>Rotifera</taxon>
        <taxon>Eurotatoria</taxon>
        <taxon>Bdelloidea</taxon>
        <taxon>Adinetida</taxon>
        <taxon>Adinetidae</taxon>
        <taxon>Adineta</taxon>
    </lineage>
</organism>
<dbReference type="OrthoDB" id="19981at2759"/>
<keyword evidence="3" id="KW-0256">Endoplasmic reticulum</keyword>
<proteinExistence type="predicted"/>
<evidence type="ECO:0000313" key="8">
    <source>
        <dbReference type="EMBL" id="CAF1268500.1"/>
    </source>
</evidence>
<evidence type="ECO:0000256" key="1">
    <source>
        <dbReference type="ARBA" id="ARBA00004477"/>
    </source>
</evidence>
<feature type="transmembrane region" description="Helical" evidence="6">
    <location>
        <begin position="160"/>
        <end position="178"/>
    </location>
</feature>
<name>A0A814CFK0_ADIRI</name>
<feature type="transmembrane region" description="Helical" evidence="6">
    <location>
        <begin position="6"/>
        <end position="29"/>
    </location>
</feature>
<dbReference type="GO" id="GO:0005789">
    <property type="term" value="C:endoplasmic reticulum membrane"/>
    <property type="evidence" value="ECO:0007669"/>
    <property type="project" value="UniProtKB-SubCell"/>
</dbReference>
<evidence type="ECO:0000313" key="9">
    <source>
        <dbReference type="Proteomes" id="UP000663828"/>
    </source>
</evidence>
<dbReference type="Pfam" id="PF11712">
    <property type="entry name" value="Vma12"/>
    <property type="match status" value="1"/>
</dbReference>
<dbReference type="Proteomes" id="UP000663852">
    <property type="component" value="Unassembled WGS sequence"/>
</dbReference>
<dbReference type="AlphaFoldDB" id="A0A814CFK0"/>
<keyword evidence="2 6" id="KW-0812">Transmembrane</keyword>
<protein>
    <submittedName>
        <fullName evidence="7">Uncharacterized protein</fullName>
    </submittedName>
</protein>
<keyword evidence="4 6" id="KW-1133">Transmembrane helix</keyword>
<feature type="transmembrane region" description="Helical" evidence="6">
    <location>
        <begin position="190"/>
        <end position="213"/>
    </location>
</feature>
<evidence type="ECO:0000256" key="6">
    <source>
        <dbReference type="SAM" id="Phobius"/>
    </source>
</evidence>
<evidence type="ECO:0000256" key="5">
    <source>
        <dbReference type="ARBA" id="ARBA00023136"/>
    </source>
</evidence>
<keyword evidence="9" id="KW-1185">Reference proteome</keyword>
<dbReference type="PANTHER" id="PTHR31394:SF1">
    <property type="entry name" value="TRANSMEMBRANE PROTEIN 199"/>
    <property type="match status" value="1"/>
</dbReference>
<reference evidence="7" key="1">
    <citation type="submission" date="2021-02" db="EMBL/GenBank/DDBJ databases">
        <authorList>
            <person name="Nowell W R."/>
        </authorList>
    </citation>
    <scope>NUCLEOTIDE SEQUENCE</scope>
</reference>
<dbReference type="InterPro" id="IPR021013">
    <property type="entry name" value="ATPase_Vma12"/>
</dbReference>
<sequence length="220" mass="25096">MTILSILPVYYLLLIPSTIIIALTLYGLVQIKRTSTIEHFLEKTLQTLDDQNSNSYKQIEKVLQSKTTEYIPASVIVDAHNLSDKKMYLHEILADCDLFVPAYVEPERNPELNERVERLKAEQANREYDEMTKNVSCNRLYTEQSAGSFMPDMKSVQGQLITVANVFLTIGGAFVFGYKAVEYSMGVKHFVLQIICGLFCAFIVAIADLYFLFKRLNKLD</sequence>
<comment type="subcellular location">
    <subcellularLocation>
        <location evidence="1">Endoplasmic reticulum membrane</location>
        <topology evidence="1">Multi-pass membrane protein</topology>
    </subcellularLocation>
</comment>
<dbReference type="Proteomes" id="UP000663828">
    <property type="component" value="Unassembled WGS sequence"/>
</dbReference>
<accession>A0A814CFK0</accession>
<evidence type="ECO:0000256" key="2">
    <source>
        <dbReference type="ARBA" id="ARBA00022692"/>
    </source>
</evidence>
<dbReference type="PANTHER" id="PTHR31394">
    <property type="entry name" value="TRANSMEMBRANE PROTEIN 199"/>
    <property type="match status" value="1"/>
</dbReference>
<evidence type="ECO:0000256" key="4">
    <source>
        <dbReference type="ARBA" id="ARBA00022989"/>
    </source>
</evidence>
<evidence type="ECO:0000313" key="7">
    <source>
        <dbReference type="EMBL" id="CAF0940171.1"/>
    </source>
</evidence>
<gene>
    <name evidence="8" type="ORF">EDS130_LOCUS28900</name>
    <name evidence="7" type="ORF">XAT740_LOCUS10072</name>
</gene>
<dbReference type="GO" id="GO:0070072">
    <property type="term" value="P:vacuolar proton-transporting V-type ATPase complex assembly"/>
    <property type="evidence" value="ECO:0007669"/>
    <property type="project" value="InterPro"/>
</dbReference>
<dbReference type="EMBL" id="CAJNOR010000531">
    <property type="protein sequence ID" value="CAF0940171.1"/>
    <property type="molecule type" value="Genomic_DNA"/>
</dbReference>